<evidence type="ECO:0000313" key="3">
    <source>
        <dbReference type="Proteomes" id="UP000553632"/>
    </source>
</evidence>
<feature type="non-terminal residue" evidence="2">
    <location>
        <position position="248"/>
    </location>
</feature>
<feature type="signal peptide" evidence="1">
    <location>
        <begin position="1"/>
        <end position="24"/>
    </location>
</feature>
<sequence length="248" mass="27860">TSPYLSMATILTLLFSALVTTVSADRFDYQYSFDNYRFTFGFDPSSRISDVKIKTECLIPSGPHAGTPYSTTTFTFPIEDGDCFHYFLMTPKAENAFETYRALLNDSCGLSLHEEAFHDYFQFSGFVVINIDQSHQAARGAPEELRLVVVLPVVVLRLTMSQCQIDSVNILDLVAVADKSDEEYYYDPKVVPSIIIVSGRDAVQTNNEVSIAPMVIDDIHPNDEDNRLRLVGLVRKGEEHPRREVVDG</sequence>
<keyword evidence="1" id="KW-0732">Signal</keyword>
<name>A0A7J6Q1R4_PEROL</name>
<reference evidence="2 3" key="1">
    <citation type="submission" date="2020-04" db="EMBL/GenBank/DDBJ databases">
        <title>Perkinsus olseni comparative genomics.</title>
        <authorList>
            <person name="Bogema D.R."/>
        </authorList>
    </citation>
    <scope>NUCLEOTIDE SEQUENCE [LARGE SCALE GENOMIC DNA]</scope>
    <source>
        <strain evidence="2 3">ATCC PRA-207</strain>
    </source>
</reference>
<feature type="chain" id="PRO_5029852519" evidence="1">
    <location>
        <begin position="25"/>
        <end position="248"/>
    </location>
</feature>
<proteinExistence type="predicted"/>
<accession>A0A7J6Q1R4</accession>
<organism evidence="2 3">
    <name type="scientific">Perkinsus olseni</name>
    <name type="common">Perkinsus atlanticus</name>
    <dbReference type="NCBI Taxonomy" id="32597"/>
    <lineage>
        <taxon>Eukaryota</taxon>
        <taxon>Sar</taxon>
        <taxon>Alveolata</taxon>
        <taxon>Perkinsozoa</taxon>
        <taxon>Perkinsea</taxon>
        <taxon>Perkinsida</taxon>
        <taxon>Perkinsidae</taxon>
        <taxon>Perkinsus</taxon>
    </lineage>
</organism>
<gene>
    <name evidence="2" type="ORF">FOZ63_025968</name>
</gene>
<keyword evidence="3" id="KW-1185">Reference proteome</keyword>
<dbReference type="EMBL" id="JABANO010036385">
    <property type="protein sequence ID" value="KAF4701911.1"/>
    <property type="molecule type" value="Genomic_DNA"/>
</dbReference>
<comment type="caution">
    <text evidence="2">The sequence shown here is derived from an EMBL/GenBank/DDBJ whole genome shotgun (WGS) entry which is preliminary data.</text>
</comment>
<dbReference type="Proteomes" id="UP000553632">
    <property type="component" value="Unassembled WGS sequence"/>
</dbReference>
<evidence type="ECO:0000256" key="1">
    <source>
        <dbReference type="SAM" id="SignalP"/>
    </source>
</evidence>
<evidence type="ECO:0000313" key="2">
    <source>
        <dbReference type="EMBL" id="KAF4701911.1"/>
    </source>
</evidence>
<dbReference type="AlphaFoldDB" id="A0A7J6Q1R4"/>
<protein>
    <submittedName>
        <fullName evidence="2">Uncharacterized protein</fullName>
    </submittedName>
</protein>